<name>A0ABX0XLW6_9SPHN</name>
<keyword evidence="2" id="KW-1185">Reference proteome</keyword>
<evidence type="ECO:0000313" key="2">
    <source>
        <dbReference type="Proteomes" id="UP000734218"/>
    </source>
</evidence>
<accession>A0ABX0XLW6</accession>
<evidence type="ECO:0008006" key="3">
    <source>
        <dbReference type="Google" id="ProtNLM"/>
    </source>
</evidence>
<proteinExistence type="predicted"/>
<dbReference type="RefSeq" id="WP_167954209.1">
    <property type="nucleotide sequence ID" value="NZ_JAATJE010000001.1"/>
</dbReference>
<reference evidence="1 2" key="1">
    <citation type="submission" date="2020-03" db="EMBL/GenBank/DDBJ databases">
        <title>Genomic Encyclopedia of Type Strains, Phase IV (KMG-IV): sequencing the most valuable type-strain genomes for metagenomic binning, comparative biology and taxonomic classification.</title>
        <authorList>
            <person name="Goeker M."/>
        </authorList>
    </citation>
    <scope>NUCLEOTIDE SEQUENCE [LARGE SCALE GENOMIC DNA]</scope>
    <source>
        <strain evidence="1 2">DSM 27651</strain>
    </source>
</reference>
<evidence type="ECO:0000313" key="1">
    <source>
        <dbReference type="EMBL" id="NJC34362.1"/>
    </source>
</evidence>
<sequence>MAKAKQQKRFTVSLDNDDYNTLRAIAESHRPALKLQYVVNVAVKNLLERHAARQLTFPLDD</sequence>
<comment type="caution">
    <text evidence="1">The sequence shown here is derived from an EMBL/GenBank/DDBJ whole genome shotgun (WGS) entry which is preliminary data.</text>
</comment>
<organism evidence="1 2">
    <name type="scientific">Sphingomonas jejuensis</name>
    <dbReference type="NCBI Taxonomy" id="904715"/>
    <lineage>
        <taxon>Bacteria</taxon>
        <taxon>Pseudomonadati</taxon>
        <taxon>Pseudomonadota</taxon>
        <taxon>Alphaproteobacteria</taxon>
        <taxon>Sphingomonadales</taxon>
        <taxon>Sphingomonadaceae</taxon>
        <taxon>Sphingomonas</taxon>
    </lineage>
</organism>
<dbReference type="Proteomes" id="UP000734218">
    <property type="component" value="Unassembled WGS sequence"/>
</dbReference>
<protein>
    <recommendedName>
        <fullName evidence="3">CopG family transcriptional regulator</fullName>
    </recommendedName>
</protein>
<dbReference type="EMBL" id="JAATJE010000001">
    <property type="protein sequence ID" value="NJC34362.1"/>
    <property type="molecule type" value="Genomic_DNA"/>
</dbReference>
<gene>
    <name evidence="1" type="ORF">GGR88_001836</name>
</gene>